<dbReference type="SMART" id="SM01405">
    <property type="entry name" value="Ribosomal_S6e"/>
    <property type="match status" value="1"/>
</dbReference>
<reference evidence="5" key="1">
    <citation type="submission" date="2015-04" db="UniProtKB">
        <authorList>
            <consortium name="EnsemblPlants"/>
        </authorList>
    </citation>
    <scope>IDENTIFICATION</scope>
</reference>
<organism evidence="5">
    <name type="scientific">Oryza punctata</name>
    <name type="common">Red rice</name>
    <dbReference type="NCBI Taxonomy" id="4537"/>
    <lineage>
        <taxon>Eukaryota</taxon>
        <taxon>Viridiplantae</taxon>
        <taxon>Streptophyta</taxon>
        <taxon>Embryophyta</taxon>
        <taxon>Tracheophyta</taxon>
        <taxon>Spermatophyta</taxon>
        <taxon>Magnoliopsida</taxon>
        <taxon>Liliopsida</taxon>
        <taxon>Poales</taxon>
        <taxon>Poaceae</taxon>
        <taxon>BOP clade</taxon>
        <taxon>Oryzoideae</taxon>
        <taxon>Oryzeae</taxon>
        <taxon>Oryzinae</taxon>
        <taxon>Oryza</taxon>
    </lineage>
</organism>
<keyword evidence="6" id="KW-1185">Reference proteome</keyword>
<evidence type="ECO:0000256" key="2">
    <source>
        <dbReference type="ARBA" id="ARBA00022980"/>
    </source>
</evidence>
<dbReference type="PROSITE" id="PS00578">
    <property type="entry name" value="RIBOSOMAL_S6E"/>
    <property type="match status" value="1"/>
</dbReference>
<dbReference type="Gramene" id="OPUNC05G17780.1">
    <property type="protein sequence ID" value="OPUNC05G17780.1"/>
    <property type="gene ID" value="OPUNC05G17780"/>
</dbReference>
<dbReference type="GO" id="GO:0006412">
    <property type="term" value="P:translation"/>
    <property type="evidence" value="ECO:0007669"/>
    <property type="project" value="InterPro"/>
</dbReference>
<sequence>MKFNIANPTTGCQKTKLEIDDEQKLRAFFDKGISQEVTGDALGEKFKVYVFKIMGGCDKQGFPMKQGVLTAGRVHLLHRGVMVSAGGSRSVRGCIVSHDLSIINLVIVKKGENDLFGLTDTEKPKMRGHSLPRMITNTNRSTTSSNHDGEGLATLPLIECSICLDTVVYGKAAVWSRVPPR</sequence>
<protein>
    <recommendedName>
        <fullName evidence="7">40S ribosomal protein S6</fullName>
    </recommendedName>
</protein>
<dbReference type="EnsemblPlants" id="OPUNC05G17780.1">
    <property type="protein sequence ID" value="OPUNC05G17780.1"/>
    <property type="gene ID" value="OPUNC05G17780"/>
</dbReference>
<dbReference type="GO" id="GO:0005840">
    <property type="term" value="C:ribosome"/>
    <property type="evidence" value="ECO:0007669"/>
    <property type="project" value="UniProtKB-KW"/>
</dbReference>
<dbReference type="InterPro" id="IPR001377">
    <property type="entry name" value="Ribosomal_eS6"/>
</dbReference>
<evidence type="ECO:0000313" key="5">
    <source>
        <dbReference type="EnsemblPlants" id="OPUNC05G17780.1"/>
    </source>
</evidence>
<dbReference type="InterPro" id="IPR018282">
    <property type="entry name" value="Ribosomal_eS6_CS"/>
</dbReference>
<dbReference type="GO" id="GO:0003735">
    <property type="term" value="F:structural constituent of ribosome"/>
    <property type="evidence" value="ECO:0007669"/>
    <property type="project" value="InterPro"/>
</dbReference>
<dbReference type="HOGENOM" id="CLU_1491355_0_0_1"/>
<proteinExistence type="inferred from homology"/>
<accession>A0A0E0L3S2</accession>
<keyword evidence="2" id="KW-0689">Ribosomal protein</keyword>
<dbReference type="AlphaFoldDB" id="A0A0E0L3S2"/>
<dbReference type="PANTHER" id="PTHR11502">
    <property type="entry name" value="40S RIBOSOMAL PROTEIN S6"/>
    <property type="match status" value="1"/>
</dbReference>
<feature type="compositionally biased region" description="Low complexity" evidence="4">
    <location>
        <begin position="136"/>
        <end position="146"/>
    </location>
</feature>
<keyword evidence="3" id="KW-0687">Ribonucleoprotein</keyword>
<evidence type="ECO:0000313" key="6">
    <source>
        <dbReference type="Proteomes" id="UP000026962"/>
    </source>
</evidence>
<dbReference type="OMA" id="PLIECSI"/>
<evidence type="ECO:0008006" key="7">
    <source>
        <dbReference type="Google" id="ProtNLM"/>
    </source>
</evidence>
<dbReference type="GO" id="GO:1990904">
    <property type="term" value="C:ribonucleoprotein complex"/>
    <property type="evidence" value="ECO:0007669"/>
    <property type="project" value="UniProtKB-KW"/>
</dbReference>
<dbReference type="eggNOG" id="KOG1646">
    <property type="taxonomic scope" value="Eukaryota"/>
</dbReference>
<dbReference type="Proteomes" id="UP000026962">
    <property type="component" value="Chromosome 5"/>
</dbReference>
<feature type="region of interest" description="Disordered" evidence="4">
    <location>
        <begin position="127"/>
        <end position="148"/>
    </location>
</feature>
<comment type="similarity">
    <text evidence="1">Belongs to the eukaryotic ribosomal protein eS6 family.</text>
</comment>
<evidence type="ECO:0000256" key="1">
    <source>
        <dbReference type="ARBA" id="ARBA00009312"/>
    </source>
</evidence>
<evidence type="ECO:0000256" key="3">
    <source>
        <dbReference type="ARBA" id="ARBA00023274"/>
    </source>
</evidence>
<dbReference type="STRING" id="4537.A0A0E0L3S2"/>
<dbReference type="Pfam" id="PF01092">
    <property type="entry name" value="Ribosomal_S6e"/>
    <property type="match status" value="1"/>
</dbReference>
<evidence type="ECO:0000256" key="4">
    <source>
        <dbReference type="SAM" id="MobiDB-lite"/>
    </source>
</evidence>
<name>A0A0E0L3S2_ORYPU</name>
<reference evidence="5" key="2">
    <citation type="submission" date="2018-05" db="EMBL/GenBank/DDBJ databases">
        <title>OpunRS2 (Oryza punctata Reference Sequence Version 2).</title>
        <authorList>
            <person name="Zhang J."/>
            <person name="Kudrna D."/>
            <person name="Lee S."/>
            <person name="Talag J."/>
            <person name="Welchert J."/>
            <person name="Wing R.A."/>
        </authorList>
    </citation>
    <scope>NUCLEOTIDE SEQUENCE [LARGE SCALE GENOMIC DNA]</scope>
</reference>